<dbReference type="STRING" id="1603606.DSOUD_0133"/>
<evidence type="ECO:0000313" key="3">
    <source>
        <dbReference type="Proteomes" id="UP000057158"/>
    </source>
</evidence>
<dbReference type="GO" id="GO:0140098">
    <property type="term" value="F:catalytic activity, acting on RNA"/>
    <property type="evidence" value="ECO:0007669"/>
    <property type="project" value="UniProtKB-ARBA"/>
</dbReference>
<dbReference type="KEGG" id="des:DSOUD_0133"/>
<organism evidence="2 3">
    <name type="scientific">Desulfuromonas soudanensis</name>
    <dbReference type="NCBI Taxonomy" id="1603606"/>
    <lineage>
        <taxon>Bacteria</taxon>
        <taxon>Pseudomonadati</taxon>
        <taxon>Thermodesulfobacteriota</taxon>
        <taxon>Desulfuromonadia</taxon>
        <taxon>Desulfuromonadales</taxon>
        <taxon>Desulfuromonadaceae</taxon>
        <taxon>Desulfuromonas</taxon>
    </lineage>
</organism>
<dbReference type="InterPro" id="IPR050188">
    <property type="entry name" value="RluA_PseudoU_synthase"/>
</dbReference>
<dbReference type="Pfam" id="PF00849">
    <property type="entry name" value="PseudoU_synth_2"/>
    <property type="match status" value="1"/>
</dbReference>
<evidence type="ECO:0000259" key="1">
    <source>
        <dbReference type="Pfam" id="PF00849"/>
    </source>
</evidence>
<dbReference type="GO" id="GO:0003723">
    <property type="term" value="F:RNA binding"/>
    <property type="evidence" value="ECO:0007669"/>
    <property type="project" value="InterPro"/>
</dbReference>
<dbReference type="RefSeq" id="WP_053549186.1">
    <property type="nucleotide sequence ID" value="NZ_CP010802.1"/>
</dbReference>
<dbReference type="PROSITE" id="PS01129">
    <property type="entry name" value="PSI_RLU"/>
    <property type="match status" value="1"/>
</dbReference>
<protein>
    <submittedName>
        <fullName evidence="2">Pseudouridylate synthase, 23S rRNA-or tRNA-specific</fullName>
    </submittedName>
</protein>
<dbReference type="AlphaFoldDB" id="A0A0M3QEU6"/>
<dbReference type="OrthoDB" id="128480at2"/>
<gene>
    <name evidence="2" type="ORF">DSOUD_0133</name>
</gene>
<dbReference type="PATRIC" id="fig|1603606.3.peg.152"/>
<dbReference type="InterPro" id="IPR020103">
    <property type="entry name" value="PsdUridine_synth_cat_dom_sf"/>
</dbReference>
<dbReference type="Gene3D" id="3.30.2350.10">
    <property type="entry name" value="Pseudouridine synthase"/>
    <property type="match status" value="1"/>
</dbReference>
<keyword evidence="3" id="KW-1185">Reference proteome</keyword>
<dbReference type="GO" id="GO:0000455">
    <property type="term" value="P:enzyme-directed rRNA pseudouridine synthesis"/>
    <property type="evidence" value="ECO:0007669"/>
    <property type="project" value="TreeGrafter"/>
</dbReference>
<dbReference type="PANTHER" id="PTHR21600:SF84">
    <property type="entry name" value="PSEUDOURIDINE SYNTHASE RSUA_RLUA-LIKE DOMAIN-CONTAINING PROTEIN"/>
    <property type="match status" value="1"/>
</dbReference>
<sequence>MGISRYPSCVSLPCIKRPYPSLLDFLVQRFPGVGRGPWQERILAGKVLDEAGAAISAETPYVPQMRLFYFREVAEEPLIPLGETILFENGEILVACKPPFLPVTPSGPYVNECLLHRLKTKTANPDLVPLHRIDRETSGLVLFSKNRETRGLYSNLFLTGRIEKTYEALAAVHHGPEVREWTVENRLVEAEDFFRMKVAAGLENARSKIELLDFRDGRGHFLLSPITGKKHQLRLHMSGLGFPILNDRYYPNLLPRQEDDLDHPLQLIARRVRFLDPLSGREMEFASERKLL</sequence>
<dbReference type="PANTHER" id="PTHR21600">
    <property type="entry name" value="MITOCHONDRIAL RNA PSEUDOURIDINE SYNTHASE"/>
    <property type="match status" value="1"/>
</dbReference>
<proteinExistence type="predicted"/>
<feature type="domain" description="Pseudouridine synthase RsuA/RluA-like" evidence="1">
    <location>
        <begin position="92"/>
        <end position="238"/>
    </location>
</feature>
<dbReference type="Proteomes" id="UP000057158">
    <property type="component" value="Chromosome"/>
</dbReference>
<dbReference type="InterPro" id="IPR006145">
    <property type="entry name" value="PsdUridine_synth_RsuA/RluA"/>
</dbReference>
<accession>A0A0M3QEU6</accession>
<reference evidence="2 3" key="1">
    <citation type="submission" date="2015-07" db="EMBL/GenBank/DDBJ databases">
        <title>Isolation and Genomic Characterization of a Novel Halophilic Metal-Reducing Deltaproteobacterium from the Deep Subsurface.</title>
        <authorList>
            <person name="Badalamenti J.P."/>
            <person name="Summers Z.M."/>
            <person name="Gralnick J.A."/>
            <person name="Bond D.R."/>
        </authorList>
    </citation>
    <scope>NUCLEOTIDE SEQUENCE [LARGE SCALE GENOMIC DNA]</scope>
    <source>
        <strain evidence="2 3">WTL</strain>
    </source>
</reference>
<dbReference type="InterPro" id="IPR006224">
    <property type="entry name" value="PsdUridine_synth_RluA-like_CS"/>
</dbReference>
<name>A0A0M3QEU6_9BACT</name>
<dbReference type="SUPFAM" id="SSF55120">
    <property type="entry name" value="Pseudouridine synthase"/>
    <property type="match status" value="1"/>
</dbReference>
<evidence type="ECO:0000313" key="2">
    <source>
        <dbReference type="EMBL" id="ALC14933.1"/>
    </source>
</evidence>
<dbReference type="GO" id="GO:0009982">
    <property type="term" value="F:pseudouridine synthase activity"/>
    <property type="evidence" value="ECO:0007669"/>
    <property type="project" value="InterPro"/>
</dbReference>
<dbReference type="EMBL" id="CP010802">
    <property type="protein sequence ID" value="ALC14933.1"/>
    <property type="molecule type" value="Genomic_DNA"/>
</dbReference>